<protein>
    <recommendedName>
        <fullName evidence="1">DUF559 domain-containing protein</fullName>
    </recommendedName>
</protein>
<dbReference type="InterPro" id="IPR007569">
    <property type="entry name" value="DUF559"/>
</dbReference>
<reference evidence="3" key="1">
    <citation type="journal article" date="2016" name="Genome Announc.">
        <title>Draft Genome Sequences of Five Rapidly Growing Mycobacterium Species, M. thermoresistibile, M. fortuitum subsp. acetamidolyticum, M. canariasense, M. brisbanense, and M. novocastrense.</title>
        <authorList>
            <person name="Katahira K."/>
            <person name="Ogura Y."/>
            <person name="Gotoh Y."/>
            <person name="Hayashi T."/>
        </authorList>
    </citation>
    <scope>NUCLEOTIDE SEQUENCE [LARGE SCALE GENOMIC DNA]</scope>
    <source>
        <strain evidence="3">JCM15298</strain>
    </source>
</reference>
<accession>A0A124E2N8</accession>
<name>A0A124E2N8_MYCCR</name>
<evidence type="ECO:0000259" key="1">
    <source>
        <dbReference type="Pfam" id="PF04480"/>
    </source>
</evidence>
<organism evidence="2 3">
    <name type="scientific">Mycolicibacterium canariasense</name>
    <name type="common">Mycobacterium canariasense</name>
    <dbReference type="NCBI Taxonomy" id="228230"/>
    <lineage>
        <taxon>Bacteria</taxon>
        <taxon>Bacillati</taxon>
        <taxon>Actinomycetota</taxon>
        <taxon>Actinomycetes</taxon>
        <taxon>Mycobacteriales</taxon>
        <taxon>Mycobacteriaceae</taxon>
        <taxon>Mycolicibacterium</taxon>
    </lineage>
</organism>
<dbReference type="AlphaFoldDB" id="A0A124E2N8"/>
<reference evidence="3" key="2">
    <citation type="submission" date="2016-02" db="EMBL/GenBank/DDBJ databases">
        <title>Draft genome sequence of five rapidly growing Mycobacterium species.</title>
        <authorList>
            <person name="Katahira K."/>
            <person name="Gotou Y."/>
            <person name="Iida K."/>
            <person name="Ogura Y."/>
            <person name="Hayashi T."/>
        </authorList>
    </citation>
    <scope>NUCLEOTIDE SEQUENCE [LARGE SCALE GENOMIC DNA]</scope>
    <source>
        <strain evidence="3">JCM15298</strain>
    </source>
</reference>
<dbReference type="STRING" id="228230.RMCC_4379"/>
<dbReference type="InterPro" id="IPR011335">
    <property type="entry name" value="Restrct_endonuc-II-like"/>
</dbReference>
<keyword evidence="3" id="KW-1185">Reference proteome</keyword>
<feature type="domain" description="DUF559" evidence="1">
    <location>
        <begin position="8"/>
        <end position="49"/>
    </location>
</feature>
<sequence length="76" mass="8809">MGWPDMMIAVEYDGDQHRKDRWQYVKDIRRIAELERLGWIVIRVVSEDHPRDVLRRVHAALAQRGAGTALSASALR</sequence>
<dbReference type="EMBL" id="BCSY01000072">
    <property type="protein sequence ID" value="GAS97413.1"/>
    <property type="molecule type" value="Genomic_DNA"/>
</dbReference>
<comment type="caution">
    <text evidence="2">The sequence shown here is derived from an EMBL/GenBank/DDBJ whole genome shotgun (WGS) entry which is preliminary data.</text>
</comment>
<dbReference type="Gene3D" id="3.40.960.10">
    <property type="entry name" value="VSR Endonuclease"/>
    <property type="match status" value="1"/>
</dbReference>
<proteinExistence type="predicted"/>
<evidence type="ECO:0000313" key="3">
    <source>
        <dbReference type="Proteomes" id="UP000069443"/>
    </source>
</evidence>
<dbReference type="Proteomes" id="UP000069443">
    <property type="component" value="Unassembled WGS sequence"/>
</dbReference>
<gene>
    <name evidence="2" type="ORF">RMCC_4379</name>
</gene>
<evidence type="ECO:0000313" key="2">
    <source>
        <dbReference type="EMBL" id="GAS97413.1"/>
    </source>
</evidence>
<dbReference type="SUPFAM" id="SSF52980">
    <property type="entry name" value="Restriction endonuclease-like"/>
    <property type="match status" value="1"/>
</dbReference>
<dbReference type="Pfam" id="PF04480">
    <property type="entry name" value="DUF559"/>
    <property type="match status" value="1"/>
</dbReference>